<dbReference type="SUPFAM" id="SSF103481">
    <property type="entry name" value="Multidrug resistance efflux transporter EmrE"/>
    <property type="match status" value="2"/>
</dbReference>
<dbReference type="PANTHER" id="PTHR22911">
    <property type="entry name" value="ACYL-MALONYL CONDENSING ENZYME-RELATED"/>
    <property type="match status" value="1"/>
</dbReference>
<keyword evidence="4" id="KW-1003">Cell membrane</keyword>
<keyword evidence="7 8" id="KW-0472">Membrane</keyword>
<dbReference type="Pfam" id="PF00892">
    <property type="entry name" value="EamA"/>
    <property type="match status" value="1"/>
</dbReference>
<sequence>MSGERERLKGLPEAIGAYTIWGFMPLFFKQLQGISPVEIVAHRVVWSVLLITAILWASRRLGEFTSALAVPRIRRYMIASTSLIAANWLIYIWAITNEHILAGSLGYYINPLINVALGVVFFRERMNRTQMVAIVLAAAGVLVLASESLASIWISLSLAASFGLYGMVRKMAPVGSLPGLACETSLMLPFALGYVLWAGLHDPTPGFGYSTLTDAYLIAGGAITTIPLLLFASAARKMPLSTLGFIQFIGPTIQFVLGVFVYDEPFTRAHAICFALIWAAVALFCVDGIRRSREARLATVEEPAPAS</sequence>
<dbReference type="Gene3D" id="1.10.3730.20">
    <property type="match status" value="1"/>
</dbReference>
<evidence type="ECO:0000313" key="10">
    <source>
        <dbReference type="EMBL" id="ASR51736.1"/>
    </source>
</evidence>
<keyword evidence="3" id="KW-0813">Transport</keyword>
<evidence type="ECO:0000256" key="5">
    <source>
        <dbReference type="ARBA" id="ARBA00022692"/>
    </source>
</evidence>
<evidence type="ECO:0000256" key="8">
    <source>
        <dbReference type="SAM" id="Phobius"/>
    </source>
</evidence>
<feature type="transmembrane region" description="Helical" evidence="8">
    <location>
        <begin position="268"/>
        <end position="286"/>
    </location>
</feature>
<feature type="domain" description="EamA" evidence="9">
    <location>
        <begin position="14"/>
        <end position="144"/>
    </location>
</feature>
<dbReference type="NCBIfam" id="TIGR00688">
    <property type="entry name" value="rarD"/>
    <property type="match status" value="1"/>
</dbReference>
<gene>
    <name evidence="10" type="ORF">B5J99_09910</name>
</gene>
<accession>A0ABM6M723</accession>
<name>A0ABM6M723_9SPHN</name>
<dbReference type="PANTHER" id="PTHR22911:SF137">
    <property type="entry name" value="SOLUTE CARRIER FAMILY 35 MEMBER G2-RELATED"/>
    <property type="match status" value="1"/>
</dbReference>
<dbReference type="RefSeq" id="WP_117352309.1">
    <property type="nucleotide sequence ID" value="NZ_CP020083.1"/>
</dbReference>
<evidence type="ECO:0000313" key="11">
    <source>
        <dbReference type="Proteomes" id="UP000258016"/>
    </source>
</evidence>
<evidence type="ECO:0000256" key="1">
    <source>
        <dbReference type="ARBA" id="ARBA00004651"/>
    </source>
</evidence>
<dbReference type="InterPro" id="IPR004626">
    <property type="entry name" value="RarD"/>
</dbReference>
<comment type="similarity">
    <text evidence="2">Belongs to the EamA transporter family.</text>
</comment>
<evidence type="ECO:0000256" key="3">
    <source>
        <dbReference type="ARBA" id="ARBA00022448"/>
    </source>
</evidence>
<feature type="transmembrane region" description="Helical" evidence="8">
    <location>
        <begin position="76"/>
        <end position="94"/>
    </location>
</feature>
<evidence type="ECO:0000256" key="2">
    <source>
        <dbReference type="ARBA" id="ARBA00007362"/>
    </source>
</evidence>
<dbReference type="InterPro" id="IPR037185">
    <property type="entry name" value="EmrE-like"/>
</dbReference>
<feature type="transmembrane region" description="Helical" evidence="8">
    <location>
        <begin position="40"/>
        <end position="56"/>
    </location>
</feature>
<dbReference type="EMBL" id="CP020083">
    <property type="protein sequence ID" value="ASR51736.1"/>
    <property type="molecule type" value="Genomic_DNA"/>
</dbReference>
<keyword evidence="6 8" id="KW-1133">Transmembrane helix</keyword>
<dbReference type="InterPro" id="IPR000620">
    <property type="entry name" value="EamA_dom"/>
</dbReference>
<proteinExistence type="inferred from homology"/>
<reference evidence="10 11" key="1">
    <citation type="submission" date="2017-03" db="EMBL/GenBank/DDBJ databases">
        <title>Complete genome sequence of Blastomonas fulva degrading microcsystin LR.</title>
        <authorList>
            <person name="Lee H.-g."/>
            <person name="Jin L."/>
            <person name="oh H.-M."/>
        </authorList>
    </citation>
    <scope>NUCLEOTIDE SEQUENCE [LARGE SCALE GENOMIC DNA]</scope>
    <source>
        <strain evidence="10 11">T2</strain>
    </source>
</reference>
<feature type="transmembrane region" description="Helical" evidence="8">
    <location>
        <begin position="180"/>
        <end position="200"/>
    </location>
</feature>
<feature type="transmembrane region" description="Helical" evidence="8">
    <location>
        <begin position="129"/>
        <end position="146"/>
    </location>
</feature>
<protein>
    <recommendedName>
        <fullName evidence="9">EamA domain-containing protein</fullName>
    </recommendedName>
</protein>
<comment type="subcellular location">
    <subcellularLocation>
        <location evidence="1">Cell membrane</location>
        <topology evidence="1">Multi-pass membrane protein</topology>
    </subcellularLocation>
</comment>
<evidence type="ECO:0000256" key="4">
    <source>
        <dbReference type="ARBA" id="ARBA00022475"/>
    </source>
</evidence>
<keyword evidence="5 8" id="KW-0812">Transmembrane</keyword>
<dbReference type="Proteomes" id="UP000258016">
    <property type="component" value="Chromosome"/>
</dbReference>
<keyword evidence="11" id="KW-1185">Reference proteome</keyword>
<feature type="transmembrane region" description="Helical" evidence="8">
    <location>
        <begin position="100"/>
        <end position="122"/>
    </location>
</feature>
<feature type="transmembrane region" description="Helical" evidence="8">
    <location>
        <begin position="242"/>
        <end position="262"/>
    </location>
</feature>
<evidence type="ECO:0000256" key="6">
    <source>
        <dbReference type="ARBA" id="ARBA00022989"/>
    </source>
</evidence>
<feature type="transmembrane region" description="Helical" evidence="8">
    <location>
        <begin position="215"/>
        <end position="235"/>
    </location>
</feature>
<organism evidence="10 11">
    <name type="scientific">Blastomonas fulva</name>
    <dbReference type="NCBI Taxonomy" id="1550728"/>
    <lineage>
        <taxon>Bacteria</taxon>
        <taxon>Pseudomonadati</taxon>
        <taxon>Pseudomonadota</taxon>
        <taxon>Alphaproteobacteria</taxon>
        <taxon>Sphingomonadales</taxon>
        <taxon>Sphingomonadaceae</taxon>
        <taxon>Blastomonas</taxon>
    </lineage>
</organism>
<evidence type="ECO:0000259" key="9">
    <source>
        <dbReference type="Pfam" id="PF00892"/>
    </source>
</evidence>
<evidence type="ECO:0000256" key="7">
    <source>
        <dbReference type="ARBA" id="ARBA00023136"/>
    </source>
</evidence>
<dbReference type="GeneID" id="303485883"/>